<accession>A0ABS6INV1</accession>
<dbReference type="CDD" id="cd16142">
    <property type="entry name" value="ARS_like"/>
    <property type="match status" value="1"/>
</dbReference>
<dbReference type="PROSITE" id="PS00149">
    <property type="entry name" value="SULFATASE_2"/>
    <property type="match status" value="1"/>
</dbReference>
<dbReference type="Pfam" id="PF00884">
    <property type="entry name" value="Sulfatase"/>
    <property type="match status" value="1"/>
</dbReference>
<dbReference type="InterPro" id="IPR000917">
    <property type="entry name" value="Sulfatase_N"/>
</dbReference>
<dbReference type="RefSeq" id="WP_216964955.1">
    <property type="nucleotide sequence ID" value="NZ_JAHOPB010000002.1"/>
</dbReference>
<evidence type="ECO:0000256" key="5">
    <source>
        <dbReference type="ARBA" id="ARBA00022801"/>
    </source>
</evidence>
<evidence type="ECO:0000256" key="6">
    <source>
        <dbReference type="ARBA" id="ARBA00022837"/>
    </source>
</evidence>
<keyword evidence="4" id="KW-0732">Signal</keyword>
<dbReference type="EMBL" id="JAHOPB010000002">
    <property type="protein sequence ID" value="MBU8876281.1"/>
    <property type="molecule type" value="Genomic_DNA"/>
</dbReference>
<dbReference type="InterPro" id="IPR024607">
    <property type="entry name" value="Sulfatase_CS"/>
</dbReference>
<feature type="domain" description="Sulfatase N-terminal" evidence="7">
    <location>
        <begin position="42"/>
        <end position="377"/>
    </location>
</feature>
<keyword evidence="9" id="KW-1185">Reference proteome</keyword>
<sequence>MTSFDAIATQTVRKAAHLEPGFVHKADIEAAARKLAARKKKPNILIYLMDDVGWGDLGCYGGGVAVGAPTPNFDKIARGGLQLTSCYSEPSCSPSRATLHTGRVPNRHGLHRPPMYGEPGGLQGEITLPMLLGQAGYTTQAVGKWHLGENVESQPQHVGYDDFYGFLSVSDMYTEWRDPHFFPEIVYSAARTEWIKNMPFNRCFVHAKKGEELTNVEEVTIPVLSELDEKWCKYSEAFIEKQAKSDKPWLLYHCTRGAHFDNYPSEKFLGKSPAKHPYKDTLLELDEIMGRLVEALRKSGQLEDTLIFISSDNGPHMETWPDAAFTPFRCAKGSTWEGGVRVPGLMYWPGTIEAGRQSDGLFDFNDIVPTALGLAGASDLLPSDRYIDGVDQSSFLLAPDGLSNRKYHYYWLSQTFSGLRCGEYKMVLSATSDNATDAFGTGGFTGVLERYAYPKLFNLYLDPKEQHNYLTRKLAYVEAFQLGMRGHLGTFKKFPAKKVMGINVADKRE</sequence>
<evidence type="ECO:0000259" key="7">
    <source>
        <dbReference type="Pfam" id="PF00884"/>
    </source>
</evidence>
<evidence type="ECO:0000256" key="2">
    <source>
        <dbReference type="ARBA" id="ARBA00008779"/>
    </source>
</evidence>
<proteinExistence type="inferred from homology"/>
<keyword evidence="6" id="KW-0106">Calcium</keyword>
<keyword evidence="3" id="KW-0479">Metal-binding</keyword>
<comment type="cofactor">
    <cofactor evidence="1">
        <name>Ca(2+)</name>
        <dbReference type="ChEBI" id="CHEBI:29108"/>
    </cofactor>
</comment>
<comment type="similarity">
    <text evidence="2">Belongs to the sulfatase family.</text>
</comment>
<gene>
    <name evidence="8" type="ORF">KQ910_21080</name>
</gene>
<evidence type="ECO:0000313" key="8">
    <source>
        <dbReference type="EMBL" id="MBU8876281.1"/>
    </source>
</evidence>
<organism evidence="8 9">
    <name type="scientific">Reyranella humidisoli</name>
    <dbReference type="NCBI Taxonomy" id="2849149"/>
    <lineage>
        <taxon>Bacteria</taxon>
        <taxon>Pseudomonadati</taxon>
        <taxon>Pseudomonadota</taxon>
        <taxon>Alphaproteobacteria</taxon>
        <taxon>Hyphomicrobiales</taxon>
        <taxon>Reyranellaceae</taxon>
        <taxon>Reyranella</taxon>
    </lineage>
</organism>
<name>A0ABS6INV1_9HYPH</name>
<evidence type="ECO:0000256" key="3">
    <source>
        <dbReference type="ARBA" id="ARBA00022723"/>
    </source>
</evidence>
<evidence type="ECO:0000313" key="9">
    <source>
        <dbReference type="Proteomes" id="UP000727907"/>
    </source>
</evidence>
<reference evidence="8 9" key="1">
    <citation type="submission" date="2021-06" db="EMBL/GenBank/DDBJ databases">
        <authorList>
            <person name="Lee D.H."/>
        </authorList>
    </citation>
    <scope>NUCLEOTIDE SEQUENCE [LARGE SCALE GENOMIC DNA]</scope>
    <source>
        <strain evidence="8 9">MMS21-HV4-11</strain>
    </source>
</reference>
<evidence type="ECO:0000256" key="4">
    <source>
        <dbReference type="ARBA" id="ARBA00022729"/>
    </source>
</evidence>
<keyword evidence="5" id="KW-0378">Hydrolase</keyword>
<evidence type="ECO:0000256" key="1">
    <source>
        <dbReference type="ARBA" id="ARBA00001913"/>
    </source>
</evidence>
<dbReference type="Proteomes" id="UP000727907">
    <property type="component" value="Unassembled WGS sequence"/>
</dbReference>
<dbReference type="InterPro" id="IPR050738">
    <property type="entry name" value="Sulfatase"/>
</dbReference>
<comment type="caution">
    <text evidence="8">The sequence shown here is derived from an EMBL/GenBank/DDBJ whole genome shotgun (WGS) entry which is preliminary data.</text>
</comment>
<dbReference type="PANTHER" id="PTHR42693:SF42">
    <property type="entry name" value="ARYLSULFATASE G"/>
    <property type="match status" value="1"/>
</dbReference>
<protein>
    <submittedName>
        <fullName evidence="8">Arylsulfatase</fullName>
    </submittedName>
</protein>
<dbReference type="PANTHER" id="PTHR42693">
    <property type="entry name" value="ARYLSULFATASE FAMILY MEMBER"/>
    <property type="match status" value="1"/>
</dbReference>